<keyword evidence="1" id="KW-1133">Transmembrane helix</keyword>
<feature type="transmembrane region" description="Helical" evidence="1">
    <location>
        <begin position="79"/>
        <end position="98"/>
    </location>
</feature>
<keyword evidence="1" id="KW-0472">Membrane</keyword>
<gene>
    <name evidence="2" type="ORF">BJ980_001130</name>
</gene>
<evidence type="ECO:0000313" key="3">
    <source>
        <dbReference type="Proteomes" id="UP000540656"/>
    </source>
</evidence>
<evidence type="ECO:0000256" key="1">
    <source>
        <dbReference type="SAM" id="Phobius"/>
    </source>
</evidence>
<organism evidence="2 3">
    <name type="scientific">Nocardioides daedukensis</name>
    <dbReference type="NCBI Taxonomy" id="634462"/>
    <lineage>
        <taxon>Bacteria</taxon>
        <taxon>Bacillati</taxon>
        <taxon>Actinomycetota</taxon>
        <taxon>Actinomycetes</taxon>
        <taxon>Propionibacteriales</taxon>
        <taxon>Nocardioidaceae</taxon>
        <taxon>Nocardioides</taxon>
    </lineage>
</organism>
<feature type="transmembrane region" description="Helical" evidence="1">
    <location>
        <begin position="46"/>
        <end position="67"/>
    </location>
</feature>
<keyword evidence="3" id="KW-1185">Reference proteome</keyword>
<name>A0A7Y9RWZ8_9ACTN</name>
<protein>
    <submittedName>
        <fullName evidence="2">Uncharacterized protein</fullName>
    </submittedName>
</protein>
<dbReference type="EMBL" id="JACCAA010000001">
    <property type="protein sequence ID" value="NYG58207.1"/>
    <property type="molecule type" value="Genomic_DNA"/>
</dbReference>
<sequence>MAGLFLLSLFPAMVAFLPGFFRAWWNLTDPEQRSLISPTSVMVMKILLVAVFIPFLVAVVSLVVARLRERSWRQALGTAAAWTAGSGAVVFCFVAITGGGA</sequence>
<comment type="caution">
    <text evidence="2">The sequence shown here is derived from an EMBL/GenBank/DDBJ whole genome shotgun (WGS) entry which is preliminary data.</text>
</comment>
<keyword evidence="1" id="KW-0812">Transmembrane</keyword>
<dbReference type="RefSeq" id="WP_179501388.1">
    <property type="nucleotide sequence ID" value="NZ_JACCAA010000001.1"/>
</dbReference>
<reference evidence="2 3" key="1">
    <citation type="submission" date="2020-07" db="EMBL/GenBank/DDBJ databases">
        <title>Sequencing the genomes of 1000 actinobacteria strains.</title>
        <authorList>
            <person name="Klenk H.-P."/>
        </authorList>
    </citation>
    <scope>NUCLEOTIDE SEQUENCE [LARGE SCALE GENOMIC DNA]</scope>
    <source>
        <strain evidence="2 3">DSM 23819</strain>
    </source>
</reference>
<proteinExistence type="predicted"/>
<dbReference type="Proteomes" id="UP000540656">
    <property type="component" value="Unassembled WGS sequence"/>
</dbReference>
<evidence type="ECO:0000313" key="2">
    <source>
        <dbReference type="EMBL" id="NYG58207.1"/>
    </source>
</evidence>
<accession>A0A7Y9RWZ8</accession>
<dbReference type="AlphaFoldDB" id="A0A7Y9RWZ8"/>